<reference evidence="3" key="1">
    <citation type="submission" date="2014-03" db="EMBL/GenBank/DDBJ databases">
        <authorList>
            <person name="Casaregola S."/>
        </authorList>
    </citation>
    <scope>NUCLEOTIDE SEQUENCE [LARGE SCALE GENOMIC DNA]</scope>
    <source>
        <strain evidence="3">CLIB 918</strain>
    </source>
</reference>
<dbReference type="Pfam" id="PF16561">
    <property type="entry name" value="AMPK1_CBM"/>
    <property type="match status" value="1"/>
</dbReference>
<feature type="compositionally biased region" description="Polar residues" evidence="1">
    <location>
        <begin position="122"/>
        <end position="133"/>
    </location>
</feature>
<dbReference type="SUPFAM" id="SSF81296">
    <property type="entry name" value="E set domains"/>
    <property type="match status" value="1"/>
</dbReference>
<feature type="domain" description="AMP-activated protein kinase glycogen-binding" evidence="2">
    <location>
        <begin position="18"/>
        <end position="90"/>
    </location>
</feature>
<dbReference type="InterPro" id="IPR032640">
    <property type="entry name" value="AMPK1_CBM"/>
</dbReference>
<dbReference type="EMBL" id="CCBN010000004">
    <property type="protein sequence ID" value="CDO53159.1"/>
    <property type="molecule type" value="Genomic_DNA"/>
</dbReference>
<keyword evidence="4" id="KW-1185">Reference proteome</keyword>
<evidence type="ECO:0000313" key="4">
    <source>
        <dbReference type="Proteomes" id="UP000242525"/>
    </source>
</evidence>
<dbReference type="InterPro" id="IPR013783">
    <property type="entry name" value="Ig-like_fold"/>
</dbReference>
<proteinExistence type="predicted"/>
<organism evidence="3 4">
    <name type="scientific">Geotrichum candidum</name>
    <name type="common">Oospora lactis</name>
    <name type="synonym">Dipodascus geotrichum</name>
    <dbReference type="NCBI Taxonomy" id="1173061"/>
    <lineage>
        <taxon>Eukaryota</taxon>
        <taxon>Fungi</taxon>
        <taxon>Dikarya</taxon>
        <taxon>Ascomycota</taxon>
        <taxon>Saccharomycotina</taxon>
        <taxon>Dipodascomycetes</taxon>
        <taxon>Dipodascales</taxon>
        <taxon>Dipodascaceae</taxon>
        <taxon>Geotrichum</taxon>
    </lineage>
</organism>
<dbReference type="Proteomes" id="UP000242525">
    <property type="component" value="Unassembled WGS sequence"/>
</dbReference>
<dbReference type="InterPro" id="IPR014756">
    <property type="entry name" value="Ig_E-set"/>
</dbReference>
<dbReference type="Gene3D" id="2.60.40.10">
    <property type="entry name" value="Immunoglobulins"/>
    <property type="match status" value="1"/>
</dbReference>
<evidence type="ECO:0000259" key="2">
    <source>
        <dbReference type="Pfam" id="PF16561"/>
    </source>
</evidence>
<sequence length="242" mass="26988">MDLTDAVAITFNDGTLHTSVEVAGEFSNWKKIPMDVTTGTFYTVQVSNLSCDATYMYKFVVDDVWQLAQDGRPSATDIDGNTNHLLTVSLPDTLGSNTINPHFVKETAKQSSQLHKPETDLESSTKNSTPSDLTSEDMDGEDESGESTLSDIFTSIKVEKFRLEPHPFLDSTVKLLDSLVSDEQSASVSSELAMKPALDENPDDDEISVNYSDRNWLTRFWSWLLIWLSGLFQTETPQEKQS</sequence>
<name>A0A0J9X8Q8_GEOCN</name>
<dbReference type="CDD" id="cd02859">
    <property type="entry name" value="E_set_AMPKbeta_like_N"/>
    <property type="match status" value="1"/>
</dbReference>
<accession>A0A0J9X8Q8</accession>
<protein>
    <recommendedName>
        <fullName evidence="2">AMP-activated protein kinase glycogen-binding domain-containing protein</fullName>
    </recommendedName>
</protein>
<comment type="caution">
    <text evidence="3">The sequence shown here is derived from an EMBL/GenBank/DDBJ whole genome shotgun (WGS) entry which is preliminary data.</text>
</comment>
<dbReference type="OrthoDB" id="4097056at2759"/>
<dbReference type="AlphaFoldDB" id="A0A0J9X8Q8"/>
<evidence type="ECO:0000313" key="3">
    <source>
        <dbReference type="EMBL" id="CDO53159.1"/>
    </source>
</evidence>
<evidence type="ECO:0000256" key="1">
    <source>
        <dbReference type="SAM" id="MobiDB-lite"/>
    </source>
</evidence>
<feature type="compositionally biased region" description="Acidic residues" evidence="1">
    <location>
        <begin position="134"/>
        <end position="145"/>
    </location>
</feature>
<feature type="region of interest" description="Disordered" evidence="1">
    <location>
        <begin position="107"/>
        <end position="147"/>
    </location>
</feature>
<gene>
    <name evidence="3" type="ORF">BN980_GECA04s05301g</name>
</gene>